<dbReference type="Ensembl" id="ENSOABT00000006167.2">
    <property type="protein sequence ID" value="ENSOABP00000005954.1"/>
    <property type="gene ID" value="ENSOABG00000003347.2"/>
</dbReference>
<gene>
    <name evidence="3" type="primary">lins1</name>
</gene>
<dbReference type="AlphaFoldDB" id="A0A668S325"/>
<dbReference type="CTD" id="55180"/>
<dbReference type="PANTHER" id="PTHR16057:SF1">
    <property type="entry name" value="PROTEIN LINES HOMOLOG 1"/>
    <property type="match status" value="1"/>
</dbReference>
<accession>A0A668S325</accession>
<evidence type="ECO:0000313" key="3">
    <source>
        <dbReference type="Ensembl" id="ENSOABP00000005954.1"/>
    </source>
</evidence>
<evidence type="ECO:0000259" key="2">
    <source>
        <dbReference type="Pfam" id="PF14695"/>
    </source>
</evidence>
<dbReference type="InterPro" id="IPR032794">
    <property type="entry name" value="LINES_N"/>
</dbReference>
<evidence type="ECO:0000313" key="4">
    <source>
        <dbReference type="Proteomes" id="UP000472276"/>
    </source>
</evidence>
<feature type="domain" description="Protein Lines N-terminal" evidence="1">
    <location>
        <begin position="190"/>
        <end position="534"/>
    </location>
</feature>
<organism evidence="3 4">
    <name type="scientific">Oreochromis aureus</name>
    <name type="common">Israeli tilapia</name>
    <name type="synonym">Chromis aureus</name>
    <dbReference type="NCBI Taxonomy" id="47969"/>
    <lineage>
        <taxon>Eukaryota</taxon>
        <taxon>Metazoa</taxon>
        <taxon>Chordata</taxon>
        <taxon>Craniata</taxon>
        <taxon>Vertebrata</taxon>
        <taxon>Euteleostomi</taxon>
        <taxon>Actinopterygii</taxon>
        <taxon>Neopterygii</taxon>
        <taxon>Teleostei</taxon>
        <taxon>Neoteleostei</taxon>
        <taxon>Acanthomorphata</taxon>
        <taxon>Ovalentaria</taxon>
        <taxon>Cichlomorphae</taxon>
        <taxon>Cichliformes</taxon>
        <taxon>Cichlidae</taxon>
        <taxon>African cichlids</taxon>
        <taxon>Pseudocrenilabrinae</taxon>
        <taxon>Oreochromini</taxon>
        <taxon>Oreochromis</taxon>
    </lineage>
</organism>
<name>A0A668S325_OREAU</name>
<dbReference type="InterPro" id="IPR029415">
    <property type="entry name" value="Lines_C"/>
</dbReference>
<reference evidence="3" key="1">
    <citation type="submission" date="2025-08" db="UniProtKB">
        <authorList>
            <consortium name="Ensembl"/>
        </authorList>
    </citation>
    <scope>IDENTIFICATION</scope>
</reference>
<dbReference type="Pfam" id="PF14695">
    <property type="entry name" value="LINES_C"/>
    <property type="match status" value="1"/>
</dbReference>
<dbReference type="Pfam" id="PF14694">
    <property type="entry name" value="LINES_N"/>
    <property type="match status" value="1"/>
</dbReference>
<dbReference type="GeneID" id="116320063"/>
<dbReference type="OMA" id="FYRIVKC"/>
<dbReference type="Proteomes" id="UP000472276">
    <property type="component" value="Unassembled WGS sequence"/>
</dbReference>
<protein>
    <submittedName>
        <fullName evidence="3">Uncharacterized protein</fullName>
    </submittedName>
</protein>
<feature type="domain" description="Protein Lines C-terminal" evidence="2">
    <location>
        <begin position="661"/>
        <end position="697"/>
    </location>
</feature>
<dbReference type="PANTHER" id="PTHR16057">
    <property type="entry name" value="WINS1, 2 PROTEIN"/>
    <property type="match status" value="1"/>
</dbReference>
<evidence type="ECO:0000259" key="1">
    <source>
        <dbReference type="Pfam" id="PF14694"/>
    </source>
</evidence>
<dbReference type="KEGG" id="oau:116320063"/>
<sequence length="709" mass="78972">MGDPRGSSSAMEGNMSCKDEDLSIMTELFNCLTEAYRCFLAGSYPPQNAADVASVIYSGLCGPVHGKDRQGSPSEYCGEKNAELTCMCMSFLERVSSNLTSQGLHPDIKFYYAEVLKVLLEDMDLITHLVNRFQAEDHIISHLAAKTASKCVFYLICKSGVISPVWQRKCEQAFQNPWPGAELDACLWSLTEVSKKLLKGAHRELMTLLAGFDLSLSVLCSKLLPEEKKHMSQHLVDFTRSTHWGTSLCLLLDLLEVLTSSSLVCGAGVHLKSQRITHLHSLALLNICSSSEYYVKKRVLLLLKRAILQKAGEDWISGDVASWMTCGNWSSDMSILARTVLKAASDNWLLSIQMQSGAFFGGTRHILGDQIQNWDCVMLRAVSLIILKSIELCIQTAAGSEVKSATEVYAYLQSLWGFLRRYSFKQREVTHLCCWISMLFGDQDDDMMEAAKALLYIFLHYRLVSGVDELAVLETACASGFNPHCHFVLLLQSMSFDYSILLDFLISAETCFLEYFVQYLKCLRDDWQGFAAACEGITVSDCRLSQQKKCGADTSTLKCKGEPDKVESGSCVQPTDVIPPVARFGMASELRLVEYDTSDESDPENTVESVCALNGKQYKSTALLSTRLEGLLQPVLQSEKASRANMASLSWQLTGEISVRAVHCLSRLREVVMRLHTKNLFPYNPSSLLKLVAQVESCYQKSHLSQCNK</sequence>
<dbReference type="RefSeq" id="XP_031595433.2">
    <property type="nucleotide sequence ID" value="XM_031739573.2"/>
</dbReference>
<keyword evidence="4" id="KW-1185">Reference proteome</keyword>
<proteinExistence type="predicted"/>
<dbReference type="InterPro" id="IPR024875">
    <property type="entry name" value="Protein_Lines"/>
</dbReference>
<reference evidence="3" key="2">
    <citation type="submission" date="2025-09" db="UniProtKB">
        <authorList>
            <consortium name="Ensembl"/>
        </authorList>
    </citation>
    <scope>IDENTIFICATION</scope>
</reference>